<dbReference type="Pfam" id="PF00126">
    <property type="entry name" value="HTH_1"/>
    <property type="match status" value="1"/>
</dbReference>
<dbReference type="InterPro" id="IPR050950">
    <property type="entry name" value="HTH-type_LysR_regulators"/>
</dbReference>
<evidence type="ECO:0000256" key="4">
    <source>
        <dbReference type="ARBA" id="ARBA00023163"/>
    </source>
</evidence>
<gene>
    <name evidence="6" type="ORF">HW423_08550</name>
</gene>
<dbReference type="EMBL" id="JACAOA010000024">
    <property type="protein sequence ID" value="MBA5729835.1"/>
    <property type="molecule type" value="Genomic_DNA"/>
</dbReference>
<keyword evidence="2" id="KW-0805">Transcription regulation</keyword>
<dbReference type="GO" id="GO:0005829">
    <property type="term" value="C:cytosol"/>
    <property type="evidence" value="ECO:0007669"/>
    <property type="project" value="TreeGrafter"/>
</dbReference>
<evidence type="ECO:0000259" key="5">
    <source>
        <dbReference type="PROSITE" id="PS50931"/>
    </source>
</evidence>
<protein>
    <submittedName>
        <fullName evidence="6">LysR family transcriptional regulator</fullName>
    </submittedName>
</protein>
<evidence type="ECO:0000313" key="7">
    <source>
        <dbReference type="Proteomes" id="UP000571018"/>
    </source>
</evidence>
<keyword evidence="7" id="KW-1185">Reference proteome</keyword>
<evidence type="ECO:0000256" key="1">
    <source>
        <dbReference type="ARBA" id="ARBA00009437"/>
    </source>
</evidence>
<dbReference type="GO" id="GO:0003677">
    <property type="term" value="F:DNA binding"/>
    <property type="evidence" value="ECO:0007669"/>
    <property type="project" value="UniProtKB-KW"/>
</dbReference>
<dbReference type="Pfam" id="PF03466">
    <property type="entry name" value="LysR_substrate"/>
    <property type="match status" value="1"/>
</dbReference>
<dbReference type="InterPro" id="IPR000847">
    <property type="entry name" value="LysR_HTH_N"/>
</dbReference>
<dbReference type="InterPro" id="IPR036390">
    <property type="entry name" value="WH_DNA-bd_sf"/>
</dbReference>
<dbReference type="Proteomes" id="UP000571018">
    <property type="component" value="Unassembled WGS sequence"/>
</dbReference>
<keyword evidence="3" id="KW-0238">DNA-binding</keyword>
<accession>A0A839A8G7</accession>
<dbReference type="GO" id="GO:0003700">
    <property type="term" value="F:DNA-binding transcription factor activity"/>
    <property type="evidence" value="ECO:0007669"/>
    <property type="project" value="InterPro"/>
</dbReference>
<dbReference type="InterPro" id="IPR036388">
    <property type="entry name" value="WH-like_DNA-bd_sf"/>
</dbReference>
<dbReference type="PANTHER" id="PTHR30419">
    <property type="entry name" value="HTH-TYPE TRANSCRIPTIONAL REGULATOR YBHD"/>
    <property type="match status" value="1"/>
</dbReference>
<organism evidence="6 7">
    <name type="scientific">Ruoffia halotolerans</name>
    <dbReference type="NCBI Taxonomy" id="2748684"/>
    <lineage>
        <taxon>Bacteria</taxon>
        <taxon>Bacillati</taxon>
        <taxon>Bacillota</taxon>
        <taxon>Bacilli</taxon>
        <taxon>Lactobacillales</taxon>
        <taxon>Aerococcaceae</taxon>
        <taxon>Ruoffia</taxon>
    </lineage>
</organism>
<dbReference type="SUPFAM" id="SSF46785">
    <property type="entry name" value="Winged helix' DNA-binding domain"/>
    <property type="match status" value="1"/>
</dbReference>
<feature type="domain" description="HTH lysR-type" evidence="5">
    <location>
        <begin position="1"/>
        <end position="60"/>
    </location>
</feature>
<dbReference type="AlphaFoldDB" id="A0A839A8G7"/>
<keyword evidence="4" id="KW-0804">Transcription</keyword>
<proteinExistence type="inferred from homology"/>
<evidence type="ECO:0000256" key="3">
    <source>
        <dbReference type="ARBA" id="ARBA00023125"/>
    </source>
</evidence>
<sequence>MDINQMNYFINIVECGCNLSLAAKKIHISQSALSQFITNFEKEEEVELFKRKNGRLDELTESGEKIYRYAQEITQKSIEMEELVRREASKQKGTIRLGVPSLILRVYLSTYLPNFVLEHPDIRIEVTEGGCNDLRHMLINKDLDFAFLIEPTNLDLKGFEQHVIDINEMTAFMDVNHPLASDDLLKWSHLKPYSLATFNDTFTTHFLVKNKLTENNVPNDVMFTSASWDYLIEATRNNEIVTILPKPVDRFLSSDEFAVKHFHDFVPFNVLLCRSKKKPYSVVEEILLENMLDFFYQPVG</sequence>
<name>A0A839A8G7_9LACT</name>
<evidence type="ECO:0000313" key="6">
    <source>
        <dbReference type="EMBL" id="MBA5729835.1"/>
    </source>
</evidence>
<reference evidence="6 7" key="1">
    <citation type="submission" date="2020-06" db="EMBL/GenBank/DDBJ databases">
        <title>Reclassification of Facklamia ignava, Facklamia soureckii and Facklami tabacinasalis as Falseniella iganva gen. nov., comb. nov., Hutsoniella ignava gen. nov., comb. nov., and Ruoffia tabacinasalis gen. nov., comb. nov and description of Ruoffia haltotolerans sp. nov., isolated from hypersaline Inland Sea of Qatar.</title>
        <authorList>
            <person name="Fotedar R."/>
            <person name="Sankaranarayanan K."/>
            <person name="Lawson P."/>
            <person name="Caldwell M."/>
            <person name="Zeyara A."/>
            <person name="Al Malki A."/>
            <person name="Ali M."/>
        </authorList>
    </citation>
    <scope>NUCLEOTIDE SEQUENCE [LARGE SCALE GENOMIC DNA]</scope>
    <source>
        <strain evidence="6 7">INB8</strain>
    </source>
</reference>
<dbReference type="InterPro" id="IPR005119">
    <property type="entry name" value="LysR_subst-bd"/>
</dbReference>
<dbReference type="Gene3D" id="1.10.10.10">
    <property type="entry name" value="Winged helix-like DNA-binding domain superfamily/Winged helix DNA-binding domain"/>
    <property type="match status" value="1"/>
</dbReference>
<dbReference type="Gene3D" id="3.40.190.290">
    <property type="match status" value="1"/>
</dbReference>
<dbReference type="PROSITE" id="PS50931">
    <property type="entry name" value="HTH_LYSR"/>
    <property type="match status" value="1"/>
</dbReference>
<dbReference type="PANTHER" id="PTHR30419:SF8">
    <property type="entry name" value="NITROGEN ASSIMILATION TRANSCRIPTIONAL ACTIVATOR-RELATED"/>
    <property type="match status" value="1"/>
</dbReference>
<dbReference type="CDD" id="cd05466">
    <property type="entry name" value="PBP2_LTTR_substrate"/>
    <property type="match status" value="1"/>
</dbReference>
<comment type="similarity">
    <text evidence="1">Belongs to the LysR transcriptional regulatory family.</text>
</comment>
<comment type="caution">
    <text evidence="6">The sequence shown here is derived from an EMBL/GenBank/DDBJ whole genome shotgun (WGS) entry which is preliminary data.</text>
</comment>
<dbReference type="SUPFAM" id="SSF53850">
    <property type="entry name" value="Periplasmic binding protein-like II"/>
    <property type="match status" value="1"/>
</dbReference>
<evidence type="ECO:0000256" key="2">
    <source>
        <dbReference type="ARBA" id="ARBA00023015"/>
    </source>
</evidence>
<dbReference type="RefSeq" id="WP_218931531.1">
    <property type="nucleotide sequence ID" value="NZ_JACAOA010000024.1"/>
</dbReference>